<dbReference type="Proteomes" id="UP001501237">
    <property type="component" value="Unassembled WGS sequence"/>
</dbReference>
<evidence type="ECO:0000313" key="6">
    <source>
        <dbReference type="Proteomes" id="UP001501237"/>
    </source>
</evidence>
<keyword evidence="4" id="KW-0812">Transmembrane</keyword>
<feature type="region of interest" description="Disordered" evidence="3">
    <location>
        <begin position="218"/>
        <end position="244"/>
    </location>
</feature>
<comment type="subcellular location">
    <subcellularLocation>
        <location evidence="1">Membrane</location>
    </subcellularLocation>
</comment>
<evidence type="ECO:0000256" key="3">
    <source>
        <dbReference type="SAM" id="MobiDB-lite"/>
    </source>
</evidence>
<dbReference type="RefSeq" id="WP_344824787.1">
    <property type="nucleotide sequence ID" value="NZ_BAAAUV010000004.1"/>
</dbReference>
<comment type="caution">
    <text evidence="5">The sequence shown here is derived from an EMBL/GenBank/DDBJ whole genome shotgun (WGS) entry which is preliminary data.</text>
</comment>
<keyword evidence="6" id="KW-1185">Reference proteome</keyword>
<keyword evidence="4" id="KW-1133">Transmembrane helix</keyword>
<keyword evidence="2 4" id="KW-0472">Membrane</keyword>
<evidence type="ECO:0000256" key="4">
    <source>
        <dbReference type="SAM" id="Phobius"/>
    </source>
</evidence>
<evidence type="ECO:0008006" key="7">
    <source>
        <dbReference type="Google" id="ProtNLM"/>
    </source>
</evidence>
<gene>
    <name evidence="5" type="ORF">GCM10010468_18650</name>
</gene>
<organism evidence="5 6">
    <name type="scientific">Actinocorallia longicatena</name>
    <dbReference type="NCBI Taxonomy" id="111803"/>
    <lineage>
        <taxon>Bacteria</taxon>
        <taxon>Bacillati</taxon>
        <taxon>Actinomycetota</taxon>
        <taxon>Actinomycetes</taxon>
        <taxon>Streptosporangiales</taxon>
        <taxon>Thermomonosporaceae</taxon>
        <taxon>Actinocorallia</taxon>
    </lineage>
</organism>
<dbReference type="PANTHER" id="PTHR37042">
    <property type="entry name" value="OUTER MEMBRANE PROTEIN RV1973"/>
    <property type="match status" value="1"/>
</dbReference>
<evidence type="ECO:0000256" key="2">
    <source>
        <dbReference type="ARBA" id="ARBA00023136"/>
    </source>
</evidence>
<evidence type="ECO:0000256" key="1">
    <source>
        <dbReference type="ARBA" id="ARBA00004370"/>
    </source>
</evidence>
<accession>A0ABP6Q5K6</accession>
<evidence type="ECO:0000313" key="5">
    <source>
        <dbReference type="EMBL" id="GAA3204216.1"/>
    </source>
</evidence>
<feature type="transmembrane region" description="Helical" evidence="4">
    <location>
        <begin position="56"/>
        <end position="76"/>
    </location>
</feature>
<protein>
    <recommendedName>
        <fullName evidence="7">Mce-associated membrane protein</fullName>
    </recommendedName>
</protein>
<sequence>MNVSAPDKAPDKVFTRRTPGRFVTSTKVLKAHTWNAPRPAEPETPPPAPRSRLRRALGLIPSILLVAVSVACALLWRHDARLSDAAQQRQELSDSAGKVAGVFFNWDYQHMDQSFAAKYPLLTDAAADAIRPTAATLTTYFTDKKVSSTASITGVYPGTIKGSDANVMVIINTRVTTDKTVQANTGATVVLSMKRIKGRWLAGNITLLSSGVEATTDKNGKPVAGQGSQLPGTVPTTPAPTTAP</sequence>
<dbReference type="PANTHER" id="PTHR37042:SF4">
    <property type="entry name" value="OUTER MEMBRANE PROTEIN RV1973"/>
    <property type="match status" value="1"/>
</dbReference>
<dbReference type="EMBL" id="BAAAUV010000004">
    <property type="protein sequence ID" value="GAA3204216.1"/>
    <property type="molecule type" value="Genomic_DNA"/>
</dbReference>
<proteinExistence type="predicted"/>
<reference evidence="6" key="1">
    <citation type="journal article" date="2019" name="Int. J. Syst. Evol. Microbiol.">
        <title>The Global Catalogue of Microorganisms (GCM) 10K type strain sequencing project: providing services to taxonomists for standard genome sequencing and annotation.</title>
        <authorList>
            <consortium name="The Broad Institute Genomics Platform"/>
            <consortium name="The Broad Institute Genome Sequencing Center for Infectious Disease"/>
            <person name="Wu L."/>
            <person name="Ma J."/>
        </authorList>
    </citation>
    <scope>NUCLEOTIDE SEQUENCE [LARGE SCALE GENOMIC DNA]</scope>
    <source>
        <strain evidence="6">JCM 9377</strain>
    </source>
</reference>
<name>A0ABP6Q5K6_9ACTN</name>